<comment type="cofactor">
    <cofactor evidence="2">
        <name>[4Fe-4S] cluster</name>
        <dbReference type="ChEBI" id="CHEBI:49883"/>
    </cofactor>
</comment>
<keyword evidence="18" id="KW-0408">Iron</keyword>
<dbReference type="PANTHER" id="PTHR24421">
    <property type="entry name" value="NITRATE/NITRITE SENSOR PROTEIN NARX-RELATED"/>
    <property type="match status" value="1"/>
</dbReference>
<dbReference type="CDD" id="cd06225">
    <property type="entry name" value="HAMP"/>
    <property type="match status" value="1"/>
</dbReference>
<dbReference type="Pfam" id="PF02518">
    <property type="entry name" value="HATPase_c"/>
    <property type="match status" value="1"/>
</dbReference>
<organism evidence="27 28">
    <name type="scientific">Candidatus Thermoflexus japonica</name>
    <dbReference type="NCBI Taxonomy" id="2035417"/>
    <lineage>
        <taxon>Bacteria</taxon>
        <taxon>Bacillati</taxon>
        <taxon>Chloroflexota</taxon>
        <taxon>Thermoflexia</taxon>
        <taxon>Thermoflexales</taxon>
        <taxon>Thermoflexaceae</taxon>
        <taxon>Thermoflexus</taxon>
    </lineage>
</organism>
<dbReference type="InterPro" id="IPR003018">
    <property type="entry name" value="GAF"/>
</dbReference>
<evidence type="ECO:0000313" key="28">
    <source>
        <dbReference type="Proteomes" id="UP000236642"/>
    </source>
</evidence>
<evidence type="ECO:0000256" key="2">
    <source>
        <dbReference type="ARBA" id="ARBA00001966"/>
    </source>
</evidence>
<evidence type="ECO:0000256" key="10">
    <source>
        <dbReference type="ARBA" id="ARBA00022553"/>
    </source>
</evidence>
<dbReference type="InterPro" id="IPR050482">
    <property type="entry name" value="Sensor_HK_TwoCompSys"/>
</dbReference>
<comment type="subcellular location">
    <subcellularLocation>
        <location evidence="4">Cell membrane</location>
        <topology evidence="4">Multi-pass membrane protein</topology>
    </subcellularLocation>
    <subcellularLocation>
        <location evidence="3">Cytoplasm</location>
    </subcellularLocation>
</comment>
<evidence type="ECO:0000256" key="20">
    <source>
        <dbReference type="ARBA" id="ARBA00023014"/>
    </source>
</evidence>
<dbReference type="Gene3D" id="6.10.340.10">
    <property type="match status" value="1"/>
</dbReference>
<evidence type="ECO:0000256" key="9">
    <source>
        <dbReference type="ARBA" id="ARBA00022490"/>
    </source>
</evidence>
<dbReference type="PROSITE" id="PS50109">
    <property type="entry name" value="HIS_KIN"/>
    <property type="match status" value="1"/>
</dbReference>
<gene>
    <name evidence="27" type="primary">nreB_2</name>
    <name evidence="27" type="ORF">HRbin22_02377</name>
</gene>
<evidence type="ECO:0000256" key="19">
    <source>
        <dbReference type="ARBA" id="ARBA00023012"/>
    </source>
</evidence>
<dbReference type="InterPro" id="IPR005467">
    <property type="entry name" value="His_kinase_dom"/>
</dbReference>
<keyword evidence="14" id="KW-0547">Nucleotide-binding</keyword>
<dbReference type="GO" id="GO:0000155">
    <property type="term" value="F:phosphorelay sensor kinase activity"/>
    <property type="evidence" value="ECO:0007669"/>
    <property type="project" value="InterPro"/>
</dbReference>
<dbReference type="InterPro" id="IPR011712">
    <property type="entry name" value="Sig_transdc_His_kin_sub3_dim/P"/>
</dbReference>
<evidence type="ECO:0000256" key="24">
    <source>
        <dbReference type="SAM" id="Phobius"/>
    </source>
</evidence>
<keyword evidence="8" id="KW-0004">4Fe-4S</keyword>
<dbReference type="GO" id="GO:0005886">
    <property type="term" value="C:plasma membrane"/>
    <property type="evidence" value="ECO:0007669"/>
    <property type="project" value="UniProtKB-SubCell"/>
</dbReference>
<keyword evidence="16" id="KW-0067">ATP-binding</keyword>
<dbReference type="CDD" id="cd16917">
    <property type="entry name" value="HATPase_UhpB-NarQ-NarX-like"/>
    <property type="match status" value="1"/>
</dbReference>
<evidence type="ECO:0000259" key="26">
    <source>
        <dbReference type="PROSITE" id="PS50885"/>
    </source>
</evidence>
<dbReference type="Pfam" id="PF17203">
    <property type="entry name" value="sCache_3_2"/>
    <property type="match status" value="1"/>
</dbReference>
<dbReference type="InterPro" id="IPR033463">
    <property type="entry name" value="sCache_3"/>
</dbReference>
<comment type="catalytic activity">
    <reaction evidence="1">
        <text>ATP + protein L-histidine = ADP + protein N-phospho-L-histidine.</text>
        <dbReference type="EC" id="2.7.13.3"/>
    </reaction>
</comment>
<keyword evidence="20" id="KW-0411">Iron-sulfur</keyword>
<protein>
    <recommendedName>
        <fullName evidence="6">Oxygen sensor histidine kinase NreB</fullName>
        <ecNumber evidence="5">2.7.13.3</ecNumber>
    </recommendedName>
    <alternativeName>
        <fullName evidence="23">Nitrogen regulation protein B</fullName>
    </alternativeName>
</protein>
<evidence type="ECO:0000256" key="23">
    <source>
        <dbReference type="ARBA" id="ARBA00030800"/>
    </source>
</evidence>
<dbReference type="SUPFAM" id="SSF55781">
    <property type="entry name" value="GAF domain-like"/>
    <property type="match status" value="1"/>
</dbReference>
<dbReference type="Gene3D" id="3.30.450.40">
    <property type="match status" value="1"/>
</dbReference>
<dbReference type="SMART" id="SM00387">
    <property type="entry name" value="HATPase_c"/>
    <property type="match status" value="1"/>
</dbReference>
<keyword evidence="9" id="KW-0963">Cytoplasm</keyword>
<dbReference type="GO" id="GO:0046983">
    <property type="term" value="F:protein dimerization activity"/>
    <property type="evidence" value="ECO:0007669"/>
    <property type="project" value="InterPro"/>
</dbReference>
<dbReference type="PANTHER" id="PTHR24421:SF10">
    <property type="entry name" value="NITRATE_NITRITE SENSOR PROTEIN NARQ"/>
    <property type="match status" value="1"/>
</dbReference>
<dbReference type="GO" id="GO:0051539">
    <property type="term" value="F:4 iron, 4 sulfur cluster binding"/>
    <property type="evidence" value="ECO:0007669"/>
    <property type="project" value="UniProtKB-KW"/>
</dbReference>
<evidence type="ECO:0000256" key="22">
    <source>
        <dbReference type="ARBA" id="ARBA00024827"/>
    </source>
</evidence>
<dbReference type="AlphaFoldDB" id="A0A2H5Y9I9"/>
<evidence type="ECO:0000256" key="4">
    <source>
        <dbReference type="ARBA" id="ARBA00004651"/>
    </source>
</evidence>
<evidence type="ECO:0000256" key="1">
    <source>
        <dbReference type="ARBA" id="ARBA00000085"/>
    </source>
</evidence>
<feature type="domain" description="HAMP" evidence="26">
    <location>
        <begin position="204"/>
        <end position="256"/>
    </location>
</feature>
<dbReference type="SMART" id="SM00304">
    <property type="entry name" value="HAMP"/>
    <property type="match status" value="1"/>
</dbReference>
<evidence type="ECO:0000259" key="25">
    <source>
        <dbReference type="PROSITE" id="PS50109"/>
    </source>
</evidence>
<keyword evidence="13" id="KW-0479">Metal-binding</keyword>
<feature type="domain" description="Histidine kinase" evidence="25">
    <location>
        <begin position="480"/>
        <end position="672"/>
    </location>
</feature>
<evidence type="ECO:0000256" key="6">
    <source>
        <dbReference type="ARBA" id="ARBA00017322"/>
    </source>
</evidence>
<dbReference type="PRINTS" id="PR00344">
    <property type="entry name" value="BCTRLSENSOR"/>
</dbReference>
<name>A0A2H5Y9I9_9CHLR</name>
<dbReference type="Proteomes" id="UP000236642">
    <property type="component" value="Unassembled WGS sequence"/>
</dbReference>
<feature type="transmembrane region" description="Helical" evidence="24">
    <location>
        <begin position="24"/>
        <end position="45"/>
    </location>
</feature>
<dbReference type="InterPro" id="IPR029151">
    <property type="entry name" value="Sensor-like_sf"/>
</dbReference>
<dbReference type="PROSITE" id="PS50885">
    <property type="entry name" value="HAMP"/>
    <property type="match status" value="1"/>
</dbReference>
<keyword evidence="19" id="KW-0902">Two-component regulatory system</keyword>
<keyword evidence="11 27" id="KW-0808">Transferase</keyword>
<dbReference type="Pfam" id="PF13185">
    <property type="entry name" value="GAF_2"/>
    <property type="match status" value="1"/>
</dbReference>
<dbReference type="InterPro" id="IPR036890">
    <property type="entry name" value="HATPase_C_sf"/>
</dbReference>
<dbReference type="Pfam" id="PF00672">
    <property type="entry name" value="HAMP"/>
    <property type="match status" value="1"/>
</dbReference>
<dbReference type="InterPro" id="IPR004358">
    <property type="entry name" value="Sig_transdc_His_kin-like_C"/>
</dbReference>
<keyword evidence="7" id="KW-1003">Cell membrane</keyword>
<evidence type="ECO:0000256" key="13">
    <source>
        <dbReference type="ARBA" id="ARBA00022723"/>
    </source>
</evidence>
<keyword evidence="12 24" id="KW-0812">Transmembrane</keyword>
<keyword evidence="15 27" id="KW-0418">Kinase</keyword>
<evidence type="ECO:0000256" key="14">
    <source>
        <dbReference type="ARBA" id="ARBA00022741"/>
    </source>
</evidence>
<evidence type="ECO:0000256" key="12">
    <source>
        <dbReference type="ARBA" id="ARBA00022692"/>
    </source>
</evidence>
<keyword evidence="10" id="KW-0597">Phosphoprotein</keyword>
<evidence type="ECO:0000256" key="21">
    <source>
        <dbReference type="ARBA" id="ARBA00023136"/>
    </source>
</evidence>
<keyword evidence="21 24" id="KW-0472">Membrane</keyword>
<comment type="caution">
    <text evidence="27">The sequence shown here is derived from an EMBL/GenBank/DDBJ whole genome shotgun (WGS) entry which is preliminary data.</text>
</comment>
<evidence type="ECO:0000256" key="16">
    <source>
        <dbReference type="ARBA" id="ARBA00022840"/>
    </source>
</evidence>
<evidence type="ECO:0000256" key="5">
    <source>
        <dbReference type="ARBA" id="ARBA00012438"/>
    </source>
</evidence>
<evidence type="ECO:0000256" key="7">
    <source>
        <dbReference type="ARBA" id="ARBA00022475"/>
    </source>
</evidence>
<reference evidence="28" key="1">
    <citation type="submission" date="2017-09" db="EMBL/GenBank/DDBJ databases">
        <title>Metaegenomics of thermophilic ammonia-oxidizing enrichment culture.</title>
        <authorList>
            <person name="Kato S."/>
            <person name="Suzuki K."/>
        </authorList>
    </citation>
    <scope>NUCLEOTIDE SEQUENCE [LARGE SCALE GENOMIC DNA]</scope>
</reference>
<evidence type="ECO:0000256" key="15">
    <source>
        <dbReference type="ARBA" id="ARBA00022777"/>
    </source>
</evidence>
<proteinExistence type="predicted"/>
<evidence type="ECO:0000256" key="3">
    <source>
        <dbReference type="ARBA" id="ARBA00004496"/>
    </source>
</evidence>
<dbReference type="GO" id="GO:0046872">
    <property type="term" value="F:metal ion binding"/>
    <property type="evidence" value="ECO:0007669"/>
    <property type="project" value="UniProtKB-KW"/>
</dbReference>
<dbReference type="SUPFAM" id="SSF158472">
    <property type="entry name" value="HAMP domain-like"/>
    <property type="match status" value="1"/>
</dbReference>
<dbReference type="EC" id="2.7.13.3" evidence="5"/>
<dbReference type="InterPro" id="IPR003594">
    <property type="entry name" value="HATPase_dom"/>
</dbReference>
<keyword evidence="17 24" id="KW-1133">Transmembrane helix</keyword>
<sequence>MARPEGGSWRWIRGLWRRVAGVSIRYKLLGVVLGVVALLGLTMTLQVQSQLAGHLQQSLEERGLALARDLAEDAADLILTQNFFGLYQKLRYTLETNSDVRYIFIVSPHGEVLAHSFPSRVPLDLLSVNSLSPDQPWRVQILNSDEGLLTDVAVPILGGRLGVVRLGLSHQRLQDAVLTATFRLVATTILALLVGGAAALLLTRILSGPILELVDAVRAAGRGDLSRRPPVRMEDEIGELTAAFNAMMDDLIRFQTELLHQNKELWILNTVARALSEARSLQEILEIALQSTLDVLGCPAGWIILQLDESSAPILAAQRGLSRDFADHLVESGKSVCPCVQAILHQEEWTRPVSRSQCPVLRWAQETGSPEARFQHHLSVALMSRDRILGVLNVMLSGQEDAGALADGEGAMGLPGEDARIPRLIRLMEAIGRQVGVALDAELQRQRLMVEMKKREALRSQLLERILTAQEEERHRIARELHDEAGQALTSLRVGLGLLEREAHQPELVLARVAELKRLAEEILENLHRLAMDLRPAILDHLGLVAALRQYVELCQRRYGLKVQFEVIGLEEERLSPAVEITLYRIVQEALTNVVRHAQATRVDVLLERRGDHIVAIVEDNGIGFDPEHAMRDGRLGLFGIRERVERLGGTLILESAPGSGTTVVVEVPYAHPDPDSG</sequence>
<dbReference type="GO" id="GO:0005524">
    <property type="term" value="F:ATP binding"/>
    <property type="evidence" value="ECO:0007669"/>
    <property type="project" value="UniProtKB-KW"/>
</dbReference>
<dbReference type="GO" id="GO:0005737">
    <property type="term" value="C:cytoplasm"/>
    <property type="evidence" value="ECO:0007669"/>
    <property type="project" value="UniProtKB-SubCell"/>
</dbReference>
<evidence type="ECO:0000256" key="8">
    <source>
        <dbReference type="ARBA" id="ARBA00022485"/>
    </source>
</evidence>
<dbReference type="InterPro" id="IPR029016">
    <property type="entry name" value="GAF-like_dom_sf"/>
</dbReference>
<evidence type="ECO:0000256" key="17">
    <source>
        <dbReference type="ARBA" id="ARBA00022989"/>
    </source>
</evidence>
<dbReference type="InterPro" id="IPR003660">
    <property type="entry name" value="HAMP_dom"/>
</dbReference>
<dbReference type="EMBL" id="BEHY01000107">
    <property type="protein sequence ID" value="GBD10112.1"/>
    <property type="molecule type" value="Genomic_DNA"/>
</dbReference>
<dbReference type="SUPFAM" id="SSF55874">
    <property type="entry name" value="ATPase domain of HSP90 chaperone/DNA topoisomerase II/histidine kinase"/>
    <property type="match status" value="1"/>
</dbReference>
<dbReference type="SUPFAM" id="SSF103190">
    <property type="entry name" value="Sensory domain-like"/>
    <property type="match status" value="1"/>
</dbReference>
<evidence type="ECO:0000313" key="27">
    <source>
        <dbReference type="EMBL" id="GBD10112.1"/>
    </source>
</evidence>
<dbReference type="Gene3D" id="3.30.565.10">
    <property type="entry name" value="Histidine kinase-like ATPase, C-terminal domain"/>
    <property type="match status" value="1"/>
</dbReference>
<evidence type="ECO:0000256" key="11">
    <source>
        <dbReference type="ARBA" id="ARBA00022679"/>
    </source>
</evidence>
<dbReference type="Gene3D" id="1.20.5.1930">
    <property type="match status" value="1"/>
</dbReference>
<dbReference type="Pfam" id="PF07730">
    <property type="entry name" value="HisKA_3"/>
    <property type="match status" value="1"/>
</dbReference>
<evidence type="ECO:0000256" key="18">
    <source>
        <dbReference type="ARBA" id="ARBA00023004"/>
    </source>
</evidence>
<comment type="function">
    <text evidence="22">Member of the two-component regulatory system NreB/NreC involved in the control of dissimilatory nitrate/nitrite reduction in response to oxygen. NreB functions as a direct oxygen sensor histidine kinase which is autophosphorylated, in the absence of oxygen, probably at the conserved histidine residue, and transfers its phosphate group probably to a conserved aspartate residue of NreC. NreB/NreC activates the expression of the nitrate (narGHJI) and nitrite (nir) reductase operons, as well as the putative nitrate transporter gene narT.</text>
</comment>
<accession>A0A2H5Y9I9</accession>